<name>A0A8X6PU96_NEPPI</name>
<dbReference type="EMBL" id="BMAW01072954">
    <property type="protein sequence ID" value="GFT85593.1"/>
    <property type="molecule type" value="Genomic_DNA"/>
</dbReference>
<protein>
    <submittedName>
        <fullName evidence="1">Uncharacterized protein</fullName>
    </submittedName>
</protein>
<reference evidence="1" key="1">
    <citation type="submission" date="2020-08" db="EMBL/GenBank/DDBJ databases">
        <title>Multicomponent nature underlies the extraordinary mechanical properties of spider dragline silk.</title>
        <authorList>
            <person name="Kono N."/>
            <person name="Nakamura H."/>
            <person name="Mori M."/>
            <person name="Yoshida Y."/>
            <person name="Ohtoshi R."/>
            <person name="Malay A.D."/>
            <person name="Moran D.A.P."/>
            <person name="Tomita M."/>
            <person name="Numata K."/>
            <person name="Arakawa K."/>
        </authorList>
    </citation>
    <scope>NUCLEOTIDE SEQUENCE</scope>
</reference>
<evidence type="ECO:0000313" key="1">
    <source>
        <dbReference type="EMBL" id="GFT85593.1"/>
    </source>
</evidence>
<proteinExistence type="predicted"/>
<comment type="caution">
    <text evidence="1">The sequence shown here is derived from an EMBL/GenBank/DDBJ whole genome shotgun (WGS) entry which is preliminary data.</text>
</comment>
<accession>A0A8X6PU96</accession>
<keyword evidence="2" id="KW-1185">Reference proteome</keyword>
<organism evidence="1 2">
    <name type="scientific">Nephila pilipes</name>
    <name type="common">Giant wood spider</name>
    <name type="synonym">Nephila maculata</name>
    <dbReference type="NCBI Taxonomy" id="299642"/>
    <lineage>
        <taxon>Eukaryota</taxon>
        <taxon>Metazoa</taxon>
        <taxon>Ecdysozoa</taxon>
        <taxon>Arthropoda</taxon>
        <taxon>Chelicerata</taxon>
        <taxon>Arachnida</taxon>
        <taxon>Araneae</taxon>
        <taxon>Araneomorphae</taxon>
        <taxon>Entelegynae</taxon>
        <taxon>Araneoidea</taxon>
        <taxon>Nephilidae</taxon>
        <taxon>Nephila</taxon>
    </lineage>
</organism>
<dbReference type="Proteomes" id="UP000887013">
    <property type="component" value="Unassembled WGS sequence"/>
</dbReference>
<dbReference type="AlphaFoldDB" id="A0A8X6PU96"/>
<evidence type="ECO:0000313" key="2">
    <source>
        <dbReference type="Proteomes" id="UP000887013"/>
    </source>
</evidence>
<sequence length="127" mass="14761">IGCNGPCFELCFPISIQSFVNEIQVVEMDWKEFRLLLILNSAKSDAFRVCYPKQKMKYIENKIGNSSSTKPVIGSLALIVIRFYLCKEADVICVLFWVWMSYFLVRSCKVRYRDVVIDTQPMGDLVW</sequence>
<gene>
    <name evidence="1" type="ORF">NPIL_97761</name>
</gene>
<feature type="non-terminal residue" evidence="1">
    <location>
        <position position="1"/>
    </location>
</feature>